<keyword evidence="3" id="KW-1185">Reference proteome</keyword>
<gene>
    <name evidence="2" type="ORF">Pa4123_16350</name>
</gene>
<organism evidence="2 3">
    <name type="scientific">Phytohabitans aurantiacus</name>
    <dbReference type="NCBI Taxonomy" id="3016789"/>
    <lineage>
        <taxon>Bacteria</taxon>
        <taxon>Bacillati</taxon>
        <taxon>Actinomycetota</taxon>
        <taxon>Actinomycetes</taxon>
        <taxon>Micromonosporales</taxon>
        <taxon>Micromonosporaceae</taxon>
    </lineage>
</organism>
<evidence type="ECO:0000256" key="1">
    <source>
        <dbReference type="SAM" id="MobiDB-lite"/>
    </source>
</evidence>
<dbReference type="Gene3D" id="3.40.50.880">
    <property type="match status" value="1"/>
</dbReference>
<accession>A0ABQ5QR79</accession>
<protein>
    <recommendedName>
        <fullName evidence="4">SAF domain-containing protein</fullName>
    </recommendedName>
</protein>
<evidence type="ECO:0000313" key="3">
    <source>
        <dbReference type="Proteomes" id="UP001144280"/>
    </source>
</evidence>
<proteinExistence type="predicted"/>
<dbReference type="Proteomes" id="UP001144280">
    <property type="component" value="Unassembled WGS sequence"/>
</dbReference>
<sequence>MVSASPEVVVGIEPPSSEQIVVAHGVTVLDERVVDDGDRITAGALTAGLDLGLWITERPSDPDGGGGGSGTRPRVAGCGASGRGPGGIGH</sequence>
<feature type="region of interest" description="Disordered" evidence="1">
    <location>
        <begin position="57"/>
        <end position="90"/>
    </location>
</feature>
<evidence type="ECO:0000313" key="2">
    <source>
        <dbReference type="EMBL" id="GLH96361.1"/>
    </source>
</evidence>
<reference evidence="2" key="1">
    <citation type="submission" date="2022-12" db="EMBL/GenBank/DDBJ databases">
        <title>New Phytohabitans aurantiacus sp. RD004123 nov., an actinomycete isolated from soil.</title>
        <authorList>
            <person name="Triningsih D.W."/>
            <person name="Harunari E."/>
            <person name="Igarashi Y."/>
        </authorList>
    </citation>
    <scope>NUCLEOTIDE SEQUENCE</scope>
    <source>
        <strain evidence="2">RD004123</strain>
    </source>
</reference>
<evidence type="ECO:0008006" key="4">
    <source>
        <dbReference type="Google" id="ProtNLM"/>
    </source>
</evidence>
<name>A0ABQ5QR79_9ACTN</name>
<comment type="caution">
    <text evidence="2">The sequence shown here is derived from an EMBL/GenBank/DDBJ whole genome shotgun (WGS) entry which is preliminary data.</text>
</comment>
<dbReference type="InterPro" id="IPR029062">
    <property type="entry name" value="Class_I_gatase-like"/>
</dbReference>
<dbReference type="EMBL" id="BSDI01000007">
    <property type="protein sequence ID" value="GLH96361.1"/>
    <property type="molecule type" value="Genomic_DNA"/>
</dbReference>
<feature type="compositionally biased region" description="Gly residues" evidence="1">
    <location>
        <begin position="79"/>
        <end position="90"/>
    </location>
</feature>
<dbReference type="SUPFAM" id="SSF52317">
    <property type="entry name" value="Class I glutamine amidotransferase-like"/>
    <property type="match status" value="1"/>
</dbReference>